<dbReference type="OrthoDB" id="5550464at2759"/>
<proteinExistence type="predicted"/>
<gene>
    <name evidence="2" type="ORF">IFM89_021815</name>
</gene>
<keyword evidence="3" id="KW-1185">Reference proteome</keyword>
<comment type="caution">
    <text evidence="2">The sequence shown here is derived from an EMBL/GenBank/DDBJ whole genome shotgun (WGS) entry which is preliminary data.</text>
</comment>
<dbReference type="Proteomes" id="UP000631114">
    <property type="component" value="Unassembled WGS sequence"/>
</dbReference>
<evidence type="ECO:0000313" key="2">
    <source>
        <dbReference type="EMBL" id="KAF9601685.1"/>
    </source>
</evidence>
<feature type="signal peptide" evidence="1">
    <location>
        <begin position="1"/>
        <end position="24"/>
    </location>
</feature>
<accession>A0A835HJ50</accession>
<sequence>MRLVFVPQLLLCFLAFKCSNFQLAFESADYSKGWGSRVSHAVGVDQVDVHILGPRLNQETVAQGSVGVAETGVNEWCSGLWMGVRKYWSNGPDFHKQFMTVVVMTICKKFVQVGLRLLVEDQDAIPRHVVGVRRSFIKNVANGALSLEALSLEMIYLEDMELVEANARIGSNALLVVVPDPVTCFSTAMYSGFQFKRAHCGLDYQWAS</sequence>
<protein>
    <submittedName>
        <fullName evidence="2">Uncharacterized protein</fullName>
    </submittedName>
</protein>
<keyword evidence="1" id="KW-0732">Signal</keyword>
<organism evidence="2 3">
    <name type="scientific">Coptis chinensis</name>
    <dbReference type="NCBI Taxonomy" id="261450"/>
    <lineage>
        <taxon>Eukaryota</taxon>
        <taxon>Viridiplantae</taxon>
        <taxon>Streptophyta</taxon>
        <taxon>Embryophyta</taxon>
        <taxon>Tracheophyta</taxon>
        <taxon>Spermatophyta</taxon>
        <taxon>Magnoliopsida</taxon>
        <taxon>Ranunculales</taxon>
        <taxon>Ranunculaceae</taxon>
        <taxon>Coptidoideae</taxon>
        <taxon>Coptis</taxon>
    </lineage>
</organism>
<evidence type="ECO:0000256" key="1">
    <source>
        <dbReference type="SAM" id="SignalP"/>
    </source>
</evidence>
<name>A0A835HJ50_9MAGN</name>
<dbReference type="EMBL" id="JADFTS010000006">
    <property type="protein sequence ID" value="KAF9601685.1"/>
    <property type="molecule type" value="Genomic_DNA"/>
</dbReference>
<reference evidence="2 3" key="1">
    <citation type="submission" date="2020-10" db="EMBL/GenBank/DDBJ databases">
        <title>The Coptis chinensis genome and diversification of protoberbering-type alkaloids.</title>
        <authorList>
            <person name="Wang B."/>
            <person name="Shu S."/>
            <person name="Song C."/>
            <person name="Liu Y."/>
        </authorList>
    </citation>
    <scope>NUCLEOTIDE SEQUENCE [LARGE SCALE GENOMIC DNA]</scope>
    <source>
        <strain evidence="2">HL-2020</strain>
        <tissue evidence="2">Leaf</tissue>
    </source>
</reference>
<evidence type="ECO:0000313" key="3">
    <source>
        <dbReference type="Proteomes" id="UP000631114"/>
    </source>
</evidence>
<feature type="chain" id="PRO_5032753023" evidence="1">
    <location>
        <begin position="25"/>
        <end position="208"/>
    </location>
</feature>
<dbReference type="AlphaFoldDB" id="A0A835HJ50"/>